<dbReference type="GeneID" id="92044749"/>
<comment type="caution">
    <text evidence="2">The sequence shown here is derived from an EMBL/GenBank/DDBJ whole genome shotgun (WGS) entry which is preliminary data.</text>
</comment>
<sequence length="314" mass="33697">MSDKTFEHPPTPTPAPKLKLADAARPPIPMPSTSTVGLPATKALESKSKWNTKNLGMRLGADLVSAATAASLVAPVISIVDRSITENASGRKTLGESLKSSFKNLLLRPHTVIFSKPVAFIIMVYGGTYLTANTLDTATSTVQNKPATLVTSGTTKFASSSAANAGLSVVKDQMYVKLFGPSGPPRPVPLPSYGLFLLRDCMTIFASFNIPPLLGPALTARMSEEWQKKVSGQTIAQFAAPAMVQFLSTPIHLYGLDLYNRPASEGITRQQRWAAIKKNWNVSSWARVCRIVPAFGFGGTVNYKVRSTLMGKLA</sequence>
<dbReference type="InterPro" id="IPR038781">
    <property type="entry name" value="C365.16-ike"/>
</dbReference>
<accession>A0ABR1W7U3</accession>
<name>A0ABR1W7U3_9PEZI</name>
<organism evidence="2 3">
    <name type="scientific">Apiospora hydei</name>
    <dbReference type="NCBI Taxonomy" id="1337664"/>
    <lineage>
        <taxon>Eukaryota</taxon>
        <taxon>Fungi</taxon>
        <taxon>Dikarya</taxon>
        <taxon>Ascomycota</taxon>
        <taxon>Pezizomycotina</taxon>
        <taxon>Sordariomycetes</taxon>
        <taxon>Xylariomycetidae</taxon>
        <taxon>Amphisphaeriales</taxon>
        <taxon>Apiosporaceae</taxon>
        <taxon>Apiospora</taxon>
    </lineage>
</organism>
<evidence type="ECO:0000313" key="3">
    <source>
        <dbReference type="Proteomes" id="UP001433268"/>
    </source>
</evidence>
<gene>
    <name evidence="2" type="ORF">PG997_007374</name>
</gene>
<feature type="region of interest" description="Disordered" evidence="1">
    <location>
        <begin position="1"/>
        <end position="25"/>
    </location>
</feature>
<proteinExistence type="predicted"/>
<dbReference type="RefSeq" id="XP_066667031.1">
    <property type="nucleotide sequence ID" value="XM_066811689.1"/>
</dbReference>
<protein>
    <recommendedName>
        <fullName evidence="4">Sequence orphan</fullName>
    </recommendedName>
</protein>
<evidence type="ECO:0000256" key="1">
    <source>
        <dbReference type="SAM" id="MobiDB-lite"/>
    </source>
</evidence>
<reference evidence="2 3" key="1">
    <citation type="submission" date="2023-01" db="EMBL/GenBank/DDBJ databases">
        <title>Analysis of 21 Apiospora genomes using comparative genomics revels a genus with tremendous synthesis potential of carbohydrate active enzymes and secondary metabolites.</title>
        <authorList>
            <person name="Sorensen T."/>
        </authorList>
    </citation>
    <scope>NUCLEOTIDE SEQUENCE [LARGE SCALE GENOMIC DNA]</scope>
    <source>
        <strain evidence="2 3">CBS 114990</strain>
    </source>
</reference>
<keyword evidence="3" id="KW-1185">Reference proteome</keyword>
<evidence type="ECO:0000313" key="2">
    <source>
        <dbReference type="EMBL" id="KAK8079556.1"/>
    </source>
</evidence>
<dbReference type="PANTHER" id="PTHR37845:SF1">
    <property type="entry name" value="SEQUENCE ORPHAN"/>
    <property type="match status" value="1"/>
</dbReference>
<dbReference type="PANTHER" id="PTHR37845">
    <property type="entry name" value="SEQUENCE ORPHAN"/>
    <property type="match status" value="1"/>
</dbReference>
<dbReference type="Proteomes" id="UP001433268">
    <property type="component" value="Unassembled WGS sequence"/>
</dbReference>
<evidence type="ECO:0008006" key="4">
    <source>
        <dbReference type="Google" id="ProtNLM"/>
    </source>
</evidence>
<dbReference type="EMBL" id="JAQQWN010000006">
    <property type="protein sequence ID" value="KAK8079556.1"/>
    <property type="molecule type" value="Genomic_DNA"/>
</dbReference>